<feature type="non-terminal residue" evidence="2">
    <location>
        <position position="1"/>
    </location>
</feature>
<feature type="non-terminal residue" evidence="2">
    <location>
        <position position="256"/>
    </location>
</feature>
<dbReference type="InterPro" id="IPR003599">
    <property type="entry name" value="Ig_sub"/>
</dbReference>
<dbReference type="SMART" id="SM00409">
    <property type="entry name" value="IG"/>
    <property type="match status" value="1"/>
</dbReference>
<dbReference type="InterPro" id="IPR007110">
    <property type="entry name" value="Ig-like_dom"/>
</dbReference>
<evidence type="ECO:0000259" key="1">
    <source>
        <dbReference type="PROSITE" id="PS50835"/>
    </source>
</evidence>
<dbReference type="Gene3D" id="2.60.40.10">
    <property type="entry name" value="Immunoglobulins"/>
    <property type="match status" value="2"/>
</dbReference>
<reference evidence="2 3" key="1">
    <citation type="journal article" date="2013" name="Proc. Natl. Acad. Sci. U.S.A.">
        <title>The king cobra genome reveals dynamic gene evolution and adaptation in the snake venom system.</title>
        <authorList>
            <person name="Vonk F.J."/>
            <person name="Casewell N.R."/>
            <person name="Henkel C.V."/>
            <person name="Heimberg A.M."/>
            <person name="Jansen H.J."/>
            <person name="McCleary R.J."/>
            <person name="Kerkkamp H.M."/>
            <person name="Vos R.A."/>
            <person name="Guerreiro I."/>
            <person name="Calvete J.J."/>
            <person name="Wuster W."/>
            <person name="Woods A.E."/>
            <person name="Logan J.M."/>
            <person name="Harrison R.A."/>
            <person name="Castoe T.A."/>
            <person name="de Koning A.P."/>
            <person name="Pollock D.D."/>
            <person name="Yandell M."/>
            <person name="Calderon D."/>
            <person name="Renjifo C."/>
            <person name="Currier R.B."/>
            <person name="Salgado D."/>
            <person name="Pla D."/>
            <person name="Sanz L."/>
            <person name="Hyder A.S."/>
            <person name="Ribeiro J.M."/>
            <person name="Arntzen J.W."/>
            <person name="van den Thillart G.E."/>
            <person name="Boetzer M."/>
            <person name="Pirovano W."/>
            <person name="Dirks R.P."/>
            <person name="Spaink H.P."/>
            <person name="Duboule D."/>
            <person name="McGlinn E."/>
            <person name="Kini R.M."/>
            <person name="Richardson M.K."/>
        </authorList>
    </citation>
    <scope>NUCLEOTIDE SEQUENCE</scope>
    <source>
        <tissue evidence="2">Blood</tissue>
    </source>
</reference>
<sequence length="256" mass="28584">MPVHAVLKISHGQPPGTEKKQKQANAETFSKCKFSSNIMILEGQQRIQSQITISSRNASIPTTDKADSQDNEVKTIEVPLGGTVNISCEISAEAWARTVTWYKEGQNKNLRKIDQDDKDLKKEKKCTSHFCNLIINNAQRNVSGTYTCIKTETLKPNFSILVPSFLQDGPLKHDIPLLCILFNVNPDSNTVIWNINGKIYQDKMDADMIDGKGAFSIWSLKLIPPEDWQPEMAYACSYPSAAVFTTGSVLKQEDSQ</sequence>
<proteinExistence type="predicted"/>
<dbReference type="EMBL" id="AZIM01002344">
    <property type="protein sequence ID" value="ETE64225.1"/>
    <property type="molecule type" value="Genomic_DNA"/>
</dbReference>
<dbReference type="Proteomes" id="UP000018936">
    <property type="component" value="Unassembled WGS sequence"/>
</dbReference>
<comment type="caution">
    <text evidence="2">The sequence shown here is derived from an EMBL/GenBank/DDBJ whole genome shotgun (WGS) entry which is preliminary data.</text>
</comment>
<dbReference type="Pfam" id="PF13927">
    <property type="entry name" value="Ig_3"/>
    <property type="match status" value="1"/>
</dbReference>
<evidence type="ECO:0000313" key="2">
    <source>
        <dbReference type="EMBL" id="ETE64225.1"/>
    </source>
</evidence>
<accession>V8NQ78</accession>
<gene>
    <name evidence="2" type="ORF">L345_10007</name>
</gene>
<dbReference type="AlphaFoldDB" id="V8NQ78"/>
<dbReference type="InterPro" id="IPR036179">
    <property type="entry name" value="Ig-like_dom_sf"/>
</dbReference>
<dbReference type="CDD" id="cd00096">
    <property type="entry name" value="Ig"/>
    <property type="match status" value="1"/>
</dbReference>
<dbReference type="InterPro" id="IPR013783">
    <property type="entry name" value="Ig-like_fold"/>
</dbReference>
<feature type="domain" description="Ig-like" evidence="1">
    <location>
        <begin position="61"/>
        <end position="159"/>
    </location>
</feature>
<dbReference type="SUPFAM" id="SSF48726">
    <property type="entry name" value="Immunoglobulin"/>
    <property type="match status" value="2"/>
</dbReference>
<evidence type="ECO:0000313" key="3">
    <source>
        <dbReference type="Proteomes" id="UP000018936"/>
    </source>
</evidence>
<dbReference type="PROSITE" id="PS50835">
    <property type="entry name" value="IG_LIKE"/>
    <property type="match status" value="1"/>
</dbReference>
<dbReference type="OrthoDB" id="6103117at2759"/>
<organism evidence="2 3">
    <name type="scientific">Ophiophagus hannah</name>
    <name type="common">King cobra</name>
    <name type="synonym">Naja hannah</name>
    <dbReference type="NCBI Taxonomy" id="8665"/>
    <lineage>
        <taxon>Eukaryota</taxon>
        <taxon>Metazoa</taxon>
        <taxon>Chordata</taxon>
        <taxon>Craniata</taxon>
        <taxon>Vertebrata</taxon>
        <taxon>Euteleostomi</taxon>
        <taxon>Lepidosauria</taxon>
        <taxon>Squamata</taxon>
        <taxon>Bifurcata</taxon>
        <taxon>Unidentata</taxon>
        <taxon>Episquamata</taxon>
        <taxon>Toxicofera</taxon>
        <taxon>Serpentes</taxon>
        <taxon>Colubroidea</taxon>
        <taxon>Elapidae</taxon>
        <taxon>Elapinae</taxon>
        <taxon>Ophiophagus</taxon>
    </lineage>
</organism>
<protein>
    <recommendedName>
        <fullName evidence="1">Ig-like domain-containing protein</fullName>
    </recommendedName>
</protein>
<keyword evidence="3" id="KW-1185">Reference proteome</keyword>
<name>V8NQ78_OPHHA</name>